<sequence length="102" mass="11628">MNLCLISDTECCWLNLVEWATKNFKGNRFRMAICKLAWWAEEQIVRDVRKDVKGRMESLSKVQGSVNRIWCCTLGVNPVALCNGHKSQLGSLRHLLSISCSK</sequence>
<accession>A0A2N9EZ63</accession>
<evidence type="ECO:0000313" key="1">
    <source>
        <dbReference type="EMBL" id="SPC79909.1"/>
    </source>
</evidence>
<dbReference type="AlphaFoldDB" id="A0A2N9EZ63"/>
<protein>
    <submittedName>
        <fullName evidence="1">Uncharacterized protein</fullName>
    </submittedName>
</protein>
<reference evidence="1" key="1">
    <citation type="submission" date="2018-02" db="EMBL/GenBank/DDBJ databases">
        <authorList>
            <person name="Cohen D.B."/>
            <person name="Kent A.D."/>
        </authorList>
    </citation>
    <scope>NUCLEOTIDE SEQUENCE</scope>
</reference>
<proteinExistence type="predicted"/>
<dbReference type="EMBL" id="OIVN01000421">
    <property type="protein sequence ID" value="SPC79909.1"/>
    <property type="molecule type" value="Genomic_DNA"/>
</dbReference>
<name>A0A2N9EZ63_FAGSY</name>
<gene>
    <name evidence="1" type="ORF">FSB_LOCUS7791</name>
</gene>
<organism evidence="1">
    <name type="scientific">Fagus sylvatica</name>
    <name type="common">Beechnut</name>
    <dbReference type="NCBI Taxonomy" id="28930"/>
    <lineage>
        <taxon>Eukaryota</taxon>
        <taxon>Viridiplantae</taxon>
        <taxon>Streptophyta</taxon>
        <taxon>Embryophyta</taxon>
        <taxon>Tracheophyta</taxon>
        <taxon>Spermatophyta</taxon>
        <taxon>Magnoliopsida</taxon>
        <taxon>eudicotyledons</taxon>
        <taxon>Gunneridae</taxon>
        <taxon>Pentapetalae</taxon>
        <taxon>rosids</taxon>
        <taxon>fabids</taxon>
        <taxon>Fagales</taxon>
        <taxon>Fagaceae</taxon>
        <taxon>Fagus</taxon>
    </lineage>
</organism>